<sequence>MMMLPPSSSCPTFTVLLHLLYRSPDPVTCSASVQPLTLHKAALQWIQDSAGAESLSDQFPISQFSSGTDPVPLTVSASWPESISVSASRESMRKGQSSCPGSDTSLGQSVTGSGTTLANDSVLWACLSTVRQGPVSLPCLLPWKRVHISPAPYSNTVTSAGEGLIYSFLSNGSGARMGADAERSSGRRCVSNLTTTRQWE</sequence>
<accession>A0AAD3NC14</accession>
<protein>
    <submittedName>
        <fullName evidence="2">Glycine receptor subunit alphaZ1</fullName>
    </submittedName>
</protein>
<dbReference type="Proteomes" id="UP001279410">
    <property type="component" value="Unassembled WGS sequence"/>
</dbReference>
<feature type="region of interest" description="Disordered" evidence="1">
    <location>
        <begin position="179"/>
        <end position="200"/>
    </location>
</feature>
<name>A0AAD3NC14_LATJO</name>
<evidence type="ECO:0000256" key="1">
    <source>
        <dbReference type="SAM" id="MobiDB-lite"/>
    </source>
</evidence>
<dbReference type="EMBL" id="BRZM01000136">
    <property type="protein sequence ID" value="GLD68494.1"/>
    <property type="molecule type" value="Genomic_DNA"/>
</dbReference>
<feature type="region of interest" description="Disordered" evidence="1">
    <location>
        <begin position="86"/>
        <end position="111"/>
    </location>
</feature>
<organism evidence="2 3">
    <name type="scientific">Lates japonicus</name>
    <name type="common">Japanese lates</name>
    <dbReference type="NCBI Taxonomy" id="270547"/>
    <lineage>
        <taxon>Eukaryota</taxon>
        <taxon>Metazoa</taxon>
        <taxon>Chordata</taxon>
        <taxon>Craniata</taxon>
        <taxon>Vertebrata</taxon>
        <taxon>Euteleostomi</taxon>
        <taxon>Actinopterygii</taxon>
        <taxon>Neopterygii</taxon>
        <taxon>Teleostei</taxon>
        <taxon>Neoteleostei</taxon>
        <taxon>Acanthomorphata</taxon>
        <taxon>Carangaria</taxon>
        <taxon>Carangaria incertae sedis</taxon>
        <taxon>Centropomidae</taxon>
        <taxon>Lates</taxon>
    </lineage>
</organism>
<proteinExistence type="predicted"/>
<evidence type="ECO:0000313" key="2">
    <source>
        <dbReference type="EMBL" id="GLD68494.1"/>
    </source>
</evidence>
<dbReference type="AlphaFoldDB" id="A0AAD3NC14"/>
<evidence type="ECO:0000313" key="3">
    <source>
        <dbReference type="Proteomes" id="UP001279410"/>
    </source>
</evidence>
<comment type="caution">
    <text evidence="2">The sequence shown here is derived from an EMBL/GenBank/DDBJ whole genome shotgun (WGS) entry which is preliminary data.</text>
</comment>
<reference evidence="2" key="1">
    <citation type="submission" date="2022-08" db="EMBL/GenBank/DDBJ databases">
        <title>Genome sequencing of akame (Lates japonicus).</title>
        <authorList>
            <person name="Hashiguchi Y."/>
            <person name="Takahashi H."/>
        </authorList>
    </citation>
    <scope>NUCLEOTIDE SEQUENCE</scope>
    <source>
        <strain evidence="2">Kochi</strain>
    </source>
</reference>
<gene>
    <name evidence="2" type="ORF">AKAME5_001980700</name>
</gene>
<keyword evidence="3" id="KW-1185">Reference proteome</keyword>
<feature type="compositionally biased region" description="Polar residues" evidence="1">
    <location>
        <begin position="191"/>
        <end position="200"/>
    </location>
</feature>
<keyword evidence="2" id="KW-0675">Receptor</keyword>